<evidence type="ECO:0000313" key="1">
    <source>
        <dbReference type="EMBL" id="KAI6093443.1"/>
    </source>
</evidence>
<reference evidence="1 2" key="1">
    <citation type="journal article" date="2022" name="New Phytol.">
        <title>Ecological generalism drives hyperdiversity of secondary metabolite gene clusters in xylarialean endophytes.</title>
        <authorList>
            <person name="Franco M.E.E."/>
            <person name="Wisecaver J.H."/>
            <person name="Arnold A.E."/>
            <person name="Ju Y.M."/>
            <person name="Slot J.C."/>
            <person name="Ahrendt S."/>
            <person name="Moore L.P."/>
            <person name="Eastman K.E."/>
            <person name="Scott K."/>
            <person name="Konkel Z."/>
            <person name="Mondo S.J."/>
            <person name="Kuo A."/>
            <person name="Hayes R.D."/>
            <person name="Haridas S."/>
            <person name="Andreopoulos B."/>
            <person name="Riley R."/>
            <person name="LaButti K."/>
            <person name="Pangilinan J."/>
            <person name="Lipzen A."/>
            <person name="Amirebrahimi M."/>
            <person name="Yan J."/>
            <person name="Adam C."/>
            <person name="Keymanesh K."/>
            <person name="Ng V."/>
            <person name="Louie K."/>
            <person name="Northen T."/>
            <person name="Drula E."/>
            <person name="Henrissat B."/>
            <person name="Hsieh H.M."/>
            <person name="Youens-Clark K."/>
            <person name="Lutzoni F."/>
            <person name="Miadlikowska J."/>
            <person name="Eastwood D.C."/>
            <person name="Hamelin R.C."/>
            <person name="Grigoriev I.V."/>
            <person name="U'Ren J.M."/>
        </authorList>
    </citation>
    <scope>NUCLEOTIDE SEQUENCE [LARGE SCALE GENOMIC DNA]</scope>
    <source>
        <strain evidence="1 2">ER1909</strain>
    </source>
</reference>
<name>A0ACC0DLH7_9PEZI</name>
<organism evidence="1 2">
    <name type="scientific">Hypoxylon rubiginosum</name>
    <dbReference type="NCBI Taxonomy" id="110542"/>
    <lineage>
        <taxon>Eukaryota</taxon>
        <taxon>Fungi</taxon>
        <taxon>Dikarya</taxon>
        <taxon>Ascomycota</taxon>
        <taxon>Pezizomycotina</taxon>
        <taxon>Sordariomycetes</taxon>
        <taxon>Xylariomycetidae</taxon>
        <taxon>Xylariales</taxon>
        <taxon>Hypoxylaceae</taxon>
        <taxon>Hypoxylon</taxon>
    </lineage>
</organism>
<dbReference type="EMBL" id="MU394281">
    <property type="protein sequence ID" value="KAI6093443.1"/>
    <property type="molecule type" value="Genomic_DNA"/>
</dbReference>
<evidence type="ECO:0000313" key="2">
    <source>
        <dbReference type="Proteomes" id="UP001497680"/>
    </source>
</evidence>
<keyword evidence="2" id="KW-1185">Reference proteome</keyword>
<dbReference type="Proteomes" id="UP001497680">
    <property type="component" value="Unassembled WGS sequence"/>
</dbReference>
<accession>A0ACC0DLH7</accession>
<comment type="caution">
    <text evidence="1">The sequence shown here is derived from an EMBL/GenBank/DDBJ whole genome shotgun (WGS) entry which is preliminary data.</text>
</comment>
<protein>
    <submittedName>
        <fullName evidence="1">Major facilitator superfamily domain-containing protein</fullName>
    </submittedName>
</protein>
<sequence>MSTVEKRFSSDMPEVKQVESLQYADLEKSPTASGGDYSGAVKKTDPKEIALVRKLDFRIMPILWAMYFMNYLDRNAIANARLDNLEEDLGLEGSQYNTCISILFVGYLIMQVPSNMLMSSGKIRPSLYMCVCMMAWATVSALTAIVKDYKGLVIVRFFLGIAEAPFYPGALYMLSIFYTRKEIATRLSVLYSGNIFATAFAGLIAAATFETIDGVHGLRGWQWLFIIEGVVTFGVAMVGMAMLPDAPLTTRWLSPDERQLAHYRMVRDTVGGEESKGTRAGFVQALKDPRLYLLAFMQNMHLSACGFNNFFPTVVGSLGFDSTITLVLTCPPYLVSGVFGFAMAKSSGHFNERTWHITCGMGLALTGFLISCVTMNTAARYIACFLFAGGAYSVNSMILGWVTATLGQTREKKAVSLSLVNVVANASYIYTAYLYPKSDGPRYLIGMSANCAFALCTIAAAWVLRFWLVATNKKSARQGGLQYAY</sequence>
<proteinExistence type="predicted"/>
<gene>
    <name evidence="1" type="ORF">F4821DRAFT_276907</name>
</gene>